<dbReference type="InterPro" id="IPR011990">
    <property type="entry name" value="TPR-like_helical_dom_sf"/>
</dbReference>
<dbReference type="SUPFAM" id="SSF52540">
    <property type="entry name" value="P-loop containing nucleoside triphosphate hydrolases"/>
    <property type="match status" value="1"/>
</dbReference>
<comment type="caution">
    <text evidence="2">The sequence shown here is derived from an EMBL/GenBank/DDBJ whole genome shotgun (WGS) entry which is preliminary data.</text>
</comment>
<dbReference type="PANTHER" id="PTHR47691:SF3">
    <property type="entry name" value="HTH-TYPE TRANSCRIPTIONAL REGULATOR RV0890C-RELATED"/>
    <property type="match status" value="1"/>
</dbReference>
<dbReference type="Pfam" id="PF00196">
    <property type="entry name" value="GerE"/>
    <property type="match status" value="1"/>
</dbReference>
<dbReference type="Pfam" id="PF13401">
    <property type="entry name" value="AAA_22"/>
    <property type="match status" value="1"/>
</dbReference>
<dbReference type="Gene3D" id="3.40.50.300">
    <property type="entry name" value="P-loop containing nucleotide triphosphate hydrolases"/>
    <property type="match status" value="1"/>
</dbReference>
<evidence type="ECO:0000259" key="1">
    <source>
        <dbReference type="PROSITE" id="PS50043"/>
    </source>
</evidence>
<dbReference type="InterPro" id="IPR049945">
    <property type="entry name" value="AAA_22"/>
</dbReference>
<dbReference type="SUPFAM" id="SSF46894">
    <property type="entry name" value="C-terminal effector domain of the bipartite response regulators"/>
    <property type="match status" value="1"/>
</dbReference>
<dbReference type="CDD" id="cd06170">
    <property type="entry name" value="LuxR_C_like"/>
    <property type="match status" value="1"/>
</dbReference>
<accession>A0ABV6N0R6</accession>
<dbReference type="SMART" id="SM00421">
    <property type="entry name" value="HTH_LUXR"/>
    <property type="match status" value="1"/>
</dbReference>
<dbReference type="Gene3D" id="1.25.40.10">
    <property type="entry name" value="Tetratricopeptide repeat domain"/>
    <property type="match status" value="1"/>
</dbReference>
<dbReference type="PROSITE" id="PS50043">
    <property type="entry name" value="HTH_LUXR_2"/>
    <property type="match status" value="1"/>
</dbReference>
<dbReference type="InterPro" id="IPR000792">
    <property type="entry name" value="Tscrpt_reg_LuxR_C"/>
</dbReference>
<proteinExistence type="predicted"/>
<name>A0ABV6N0R6_9PSEU</name>
<organism evidence="2 3">
    <name type="scientific">Kutzneria chonburiensis</name>
    <dbReference type="NCBI Taxonomy" id="1483604"/>
    <lineage>
        <taxon>Bacteria</taxon>
        <taxon>Bacillati</taxon>
        <taxon>Actinomycetota</taxon>
        <taxon>Actinomycetes</taxon>
        <taxon>Pseudonocardiales</taxon>
        <taxon>Pseudonocardiaceae</taxon>
        <taxon>Kutzneria</taxon>
    </lineage>
</organism>
<keyword evidence="3" id="KW-1185">Reference proteome</keyword>
<dbReference type="InterPro" id="IPR036388">
    <property type="entry name" value="WH-like_DNA-bd_sf"/>
</dbReference>
<dbReference type="SUPFAM" id="SSF48452">
    <property type="entry name" value="TPR-like"/>
    <property type="match status" value="1"/>
</dbReference>
<dbReference type="InterPro" id="IPR016032">
    <property type="entry name" value="Sig_transdc_resp-reg_C-effctor"/>
</dbReference>
<dbReference type="PRINTS" id="PR00364">
    <property type="entry name" value="DISEASERSIST"/>
</dbReference>
<dbReference type="PANTHER" id="PTHR47691">
    <property type="entry name" value="REGULATOR-RELATED"/>
    <property type="match status" value="1"/>
</dbReference>
<feature type="domain" description="HTH luxR-type" evidence="1">
    <location>
        <begin position="687"/>
        <end position="752"/>
    </location>
</feature>
<dbReference type="Proteomes" id="UP001589810">
    <property type="component" value="Unassembled WGS sequence"/>
</dbReference>
<dbReference type="InterPro" id="IPR027417">
    <property type="entry name" value="P-loop_NTPase"/>
</dbReference>
<reference evidence="2 3" key="1">
    <citation type="submission" date="2024-09" db="EMBL/GenBank/DDBJ databases">
        <authorList>
            <person name="Sun Q."/>
            <person name="Mori K."/>
        </authorList>
    </citation>
    <scope>NUCLEOTIDE SEQUENCE [LARGE SCALE GENOMIC DNA]</scope>
    <source>
        <strain evidence="2 3">TBRC 1432</strain>
    </source>
</reference>
<dbReference type="PRINTS" id="PR00038">
    <property type="entry name" value="HTHLUXR"/>
</dbReference>
<evidence type="ECO:0000313" key="2">
    <source>
        <dbReference type="EMBL" id="MFC0546160.1"/>
    </source>
</evidence>
<dbReference type="RefSeq" id="WP_273943285.1">
    <property type="nucleotide sequence ID" value="NZ_CP097263.1"/>
</dbReference>
<sequence length="756" mass="81569">MISEVTTFVGRGDDLREAATLLETARLLTLIGPGGVGKTRLAQHVAGQARRRFQDGVVFVELEAVTDPGLLPQVAASELGLRDVAVETTRQLLSFLSGKNLLVVLDNCEHMAQACREFVNEVLVAAPEVRVLATSRHVLGASGEQLLPVRPLAVPAKAKDTEDDAVTLFKDRATNALPNFRLNDDNWDTVLGICSRLDGIPLAIELVVPWLRVLSARDVLSRLDDTFTLITAEAAARPSRQQTLIAAVDWSYALCAPDEQLLWARAAVFSGGFTVEAVVQVCADDRIPPTAVLRLLGGLVDKSVLIRDETGGVTRLRMLYTIRQYGLQLLAESQDERRTRHRHLEYLLALAEKCAAEWLGPDQVTLAAITRAEHNNIRSALEFALTEDEHKGARLATALQYYWLDCGFIGEGRRWLDRVLEIDLPADIRQNALWINAYCLIALGEVPAGRILSLDAVEIAGQTGDPFMMGNALLAHGGAAFVGGELELGQTLYEEAVQQYAAANVIDCQTILSYAALGMCAAFAGNFDRAVTAAERAINLADAHGERWVRSYAHYAMAVATWQTGRPAEAARHAMTGIRIKDQFNDLLGLSLLVELVAWIAASAGAMPKAAEVLGVAGALWRHTGGEVFLASDNWAVPHKRCEQAARAALGDERYEANHAKGMAGSTTVDDAVAHTLKVATSLAAAHPPTSNALTSRELEVAELAAAGAANKEIAARLVISTRTAEKHLANILKKLGFTSRAQLAAWIAGRRAKGT</sequence>
<dbReference type="Gene3D" id="1.10.10.10">
    <property type="entry name" value="Winged helix-like DNA-binding domain superfamily/Winged helix DNA-binding domain"/>
    <property type="match status" value="1"/>
</dbReference>
<dbReference type="EMBL" id="JBHLUD010000011">
    <property type="protein sequence ID" value="MFC0546160.1"/>
    <property type="molecule type" value="Genomic_DNA"/>
</dbReference>
<evidence type="ECO:0000313" key="3">
    <source>
        <dbReference type="Proteomes" id="UP001589810"/>
    </source>
</evidence>
<gene>
    <name evidence="2" type="ORF">ACFFH7_31910</name>
</gene>
<protein>
    <submittedName>
        <fullName evidence="2">LuxR C-terminal-related transcriptional regulator</fullName>
    </submittedName>
</protein>